<keyword evidence="2" id="KW-1185">Reference proteome</keyword>
<evidence type="ECO:0000256" key="1">
    <source>
        <dbReference type="SAM" id="SignalP"/>
    </source>
</evidence>
<accession>A0AAJ7RIH8</accession>
<dbReference type="RefSeq" id="XP_024941543.1">
    <property type="nucleotide sequence ID" value="XM_025085775.1"/>
</dbReference>
<organism evidence="2 3">
    <name type="scientific">Cephus cinctus</name>
    <name type="common">Wheat stem sawfly</name>
    <dbReference type="NCBI Taxonomy" id="211228"/>
    <lineage>
        <taxon>Eukaryota</taxon>
        <taxon>Metazoa</taxon>
        <taxon>Ecdysozoa</taxon>
        <taxon>Arthropoda</taxon>
        <taxon>Hexapoda</taxon>
        <taxon>Insecta</taxon>
        <taxon>Pterygota</taxon>
        <taxon>Neoptera</taxon>
        <taxon>Endopterygota</taxon>
        <taxon>Hymenoptera</taxon>
        <taxon>Cephoidea</taxon>
        <taxon>Cephidae</taxon>
        <taxon>Cephus</taxon>
    </lineage>
</organism>
<sequence>MSVTLAHKIYFKLILLLRALAKLSELPTSYRASIIELINQFNQVSSKLGSLCGYSRADGLTQERVEKKTKKKNEAVDTNLLESQVALRSQHDLSPSVRNERRSEMAARLHDISPRRQYYFVHINITVLYE</sequence>
<evidence type="ECO:0000313" key="2">
    <source>
        <dbReference type="Proteomes" id="UP000694920"/>
    </source>
</evidence>
<keyword evidence="1" id="KW-0732">Signal</keyword>
<protein>
    <submittedName>
        <fullName evidence="3">Uncharacterized protein LOC112494480</fullName>
    </submittedName>
</protein>
<feature type="chain" id="PRO_5042545787" evidence="1">
    <location>
        <begin position="22"/>
        <end position="130"/>
    </location>
</feature>
<feature type="signal peptide" evidence="1">
    <location>
        <begin position="1"/>
        <end position="21"/>
    </location>
</feature>
<proteinExistence type="predicted"/>
<dbReference type="Proteomes" id="UP000694920">
    <property type="component" value="Unplaced"/>
</dbReference>
<evidence type="ECO:0000313" key="3">
    <source>
        <dbReference type="RefSeq" id="XP_024941543.1"/>
    </source>
</evidence>
<name>A0AAJ7RIH8_CEPCN</name>
<dbReference type="AlphaFoldDB" id="A0AAJ7RIH8"/>
<dbReference type="KEGG" id="ccin:112494480"/>
<dbReference type="GeneID" id="112494480"/>
<reference evidence="3" key="1">
    <citation type="submission" date="2025-08" db="UniProtKB">
        <authorList>
            <consortium name="RefSeq"/>
        </authorList>
    </citation>
    <scope>IDENTIFICATION</scope>
</reference>
<gene>
    <name evidence="3" type="primary">LOC112494480</name>
</gene>